<gene>
    <name evidence="1" type="ORF">HMPREF9473_02770</name>
</gene>
<dbReference type="Gene3D" id="3.40.50.1000">
    <property type="entry name" value="HAD superfamily/HAD-like"/>
    <property type="match status" value="1"/>
</dbReference>
<dbReference type="SFLD" id="SFLDS00003">
    <property type="entry name" value="Haloacid_Dehalogenase"/>
    <property type="match status" value="1"/>
</dbReference>
<evidence type="ECO:0008006" key="3">
    <source>
        <dbReference type="Google" id="ProtNLM"/>
    </source>
</evidence>
<sequence length="223" mass="25364">MNDKQYLLFDLDGTLTDPMVGITKSVQYALRHYGIEELDLKKLCPFIGPPLKDSFMKYYGFSSEKATEAISIYREYFSKTGLYENMEYPGIRDLLATLKAAGKHLYVATSKPELFSKQILEHFRLAEYFDFIGGANMDETRVRKGDVIRYVLEENQITELDKVVMIGDREHDIIGAKENSIDSIGVLYGYGDREELSVAGADWIVDTVEELGSLLDVLVESRK</sequence>
<dbReference type="AlphaFoldDB" id="G5IGZ2"/>
<dbReference type="Pfam" id="PF13419">
    <property type="entry name" value="HAD_2"/>
    <property type="match status" value="1"/>
</dbReference>
<comment type="caution">
    <text evidence="1">The sequence shown here is derived from an EMBL/GenBank/DDBJ whole genome shotgun (WGS) entry which is preliminary data.</text>
</comment>
<dbReference type="InterPro" id="IPR006439">
    <property type="entry name" value="HAD-SF_hydro_IA"/>
</dbReference>
<dbReference type="EMBL" id="ADLN01000069">
    <property type="protein sequence ID" value="EHI59248.1"/>
    <property type="molecule type" value="Genomic_DNA"/>
</dbReference>
<dbReference type="InterPro" id="IPR023214">
    <property type="entry name" value="HAD_sf"/>
</dbReference>
<dbReference type="SFLD" id="SFLDG01135">
    <property type="entry name" value="C1.5.6:_HAD__Beta-PGM__Phospha"/>
    <property type="match status" value="1"/>
</dbReference>
<proteinExistence type="predicted"/>
<dbReference type="HOGENOM" id="CLU_045011_19_4_9"/>
<dbReference type="PATRIC" id="fig|742737.3.peg.2777"/>
<dbReference type="CDD" id="cd04302">
    <property type="entry name" value="HAD_5NT"/>
    <property type="match status" value="1"/>
</dbReference>
<dbReference type="Proteomes" id="UP000005384">
    <property type="component" value="Unassembled WGS sequence"/>
</dbReference>
<dbReference type="RefSeq" id="WP_006780749.1">
    <property type="nucleotide sequence ID" value="NZ_CP040506.1"/>
</dbReference>
<dbReference type="FunFam" id="3.40.50.1000:FF:000022">
    <property type="entry name" value="Phosphoglycolate phosphatase"/>
    <property type="match status" value="1"/>
</dbReference>
<dbReference type="InterPro" id="IPR036412">
    <property type="entry name" value="HAD-like_sf"/>
</dbReference>
<protein>
    <recommendedName>
        <fullName evidence="3">5'-nucleotidase</fullName>
    </recommendedName>
</protein>
<dbReference type="SUPFAM" id="SSF56784">
    <property type="entry name" value="HAD-like"/>
    <property type="match status" value="1"/>
</dbReference>
<evidence type="ECO:0000313" key="1">
    <source>
        <dbReference type="EMBL" id="EHI59248.1"/>
    </source>
</evidence>
<dbReference type="InterPro" id="IPR041492">
    <property type="entry name" value="HAD_2"/>
</dbReference>
<organism evidence="1 2">
    <name type="scientific">Hungatella hathewayi WAL-18680</name>
    <dbReference type="NCBI Taxonomy" id="742737"/>
    <lineage>
        <taxon>Bacteria</taxon>
        <taxon>Bacillati</taxon>
        <taxon>Bacillota</taxon>
        <taxon>Clostridia</taxon>
        <taxon>Lachnospirales</taxon>
        <taxon>Lachnospiraceae</taxon>
        <taxon>Hungatella</taxon>
    </lineage>
</organism>
<dbReference type="GO" id="GO:0005829">
    <property type="term" value="C:cytosol"/>
    <property type="evidence" value="ECO:0007669"/>
    <property type="project" value="TreeGrafter"/>
</dbReference>
<dbReference type="GO" id="GO:0004713">
    <property type="term" value="F:protein tyrosine kinase activity"/>
    <property type="evidence" value="ECO:0007669"/>
    <property type="project" value="TreeGrafter"/>
</dbReference>
<keyword evidence="2" id="KW-1185">Reference proteome</keyword>
<dbReference type="SFLD" id="SFLDG01129">
    <property type="entry name" value="C1.5:_HAD__Beta-PGM__Phosphata"/>
    <property type="match status" value="1"/>
</dbReference>
<dbReference type="NCBIfam" id="TIGR01549">
    <property type="entry name" value="HAD-SF-IA-v1"/>
    <property type="match status" value="1"/>
</dbReference>
<dbReference type="PANTHER" id="PTHR43434:SF20">
    <property type="entry name" value="5'-NUCLEOTIDASE"/>
    <property type="match status" value="1"/>
</dbReference>
<dbReference type="Gene3D" id="1.10.150.240">
    <property type="entry name" value="Putative phosphatase, domain 2"/>
    <property type="match status" value="1"/>
</dbReference>
<dbReference type="InterPro" id="IPR050155">
    <property type="entry name" value="HAD-like_hydrolase_sf"/>
</dbReference>
<accession>G5IGZ2</accession>
<reference evidence="1 2" key="1">
    <citation type="submission" date="2011-08" db="EMBL/GenBank/DDBJ databases">
        <title>The Genome Sequence of Clostridium hathewayi WAL-18680.</title>
        <authorList>
            <consortium name="The Broad Institute Genome Sequencing Platform"/>
            <person name="Earl A."/>
            <person name="Ward D."/>
            <person name="Feldgarden M."/>
            <person name="Gevers D."/>
            <person name="Finegold S.M."/>
            <person name="Summanen P.H."/>
            <person name="Molitoris D.R."/>
            <person name="Song M."/>
            <person name="Daigneault M."/>
            <person name="Allen-Vercoe E."/>
            <person name="Young S.K."/>
            <person name="Zeng Q."/>
            <person name="Gargeya S."/>
            <person name="Fitzgerald M."/>
            <person name="Haas B."/>
            <person name="Abouelleil A."/>
            <person name="Alvarado L."/>
            <person name="Arachchi H.M."/>
            <person name="Berlin A."/>
            <person name="Brown A."/>
            <person name="Chapman S.B."/>
            <person name="Chen Z."/>
            <person name="Dunbar C."/>
            <person name="Freedman E."/>
            <person name="Gearin G."/>
            <person name="Gellesch M."/>
            <person name="Goldberg J."/>
            <person name="Griggs A."/>
            <person name="Gujja S."/>
            <person name="Heiman D."/>
            <person name="Howarth C."/>
            <person name="Larson L."/>
            <person name="Lui A."/>
            <person name="MacDonald P.J.P."/>
            <person name="Montmayeur A."/>
            <person name="Murphy C."/>
            <person name="Neiman D."/>
            <person name="Pearson M."/>
            <person name="Priest M."/>
            <person name="Roberts A."/>
            <person name="Saif S."/>
            <person name="Shea T."/>
            <person name="Shenoy N."/>
            <person name="Sisk P."/>
            <person name="Stolte C."/>
            <person name="Sykes S."/>
            <person name="Wortman J."/>
            <person name="Nusbaum C."/>
            <person name="Birren B."/>
        </authorList>
    </citation>
    <scope>NUCLEOTIDE SEQUENCE [LARGE SCALE GENOMIC DNA]</scope>
    <source>
        <strain evidence="1 2">WAL-18680</strain>
    </source>
</reference>
<dbReference type="OrthoDB" id="9792518at2"/>
<evidence type="ECO:0000313" key="2">
    <source>
        <dbReference type="Proteomes" id="UP000005384"/>
    </source>
</evidence>
<dbReference type="PANTHER" id="PTHR43434">
    <property type="entry name" value="PHOSPHOGLYCOLATE PHOSPHATASE"/>
    <property type="match status" value="1"/>
</dbReference>
<name>G5IGZ2_9FIRM</name>
<dbReference type="InterPro" id="IPR023198">
    <property type="entry name" value="PGP-like_dom2"/>
</dbReference>